<dbReference type="InParanoid" id="E9HTW5"/>
<protein>
    <recommendedName>
        <fullName evidence="1">Tudor domain-containing protein</fullName>
    </recommendedName>
</protein>
<accession>E9HTW5</accession>
<dbReference type="InterPro" id="IPR002999">
    <property type="entry name" value="Tudor"/>
</dbReference>
<dbReference type="Pfam" id="PF00567">
    <property type="entry name" value="TUDOR"/>
    <property type="match status" value="1"/>
</dbReference>
<dbReference type="Gene3D" id="2.30.30.140">
    <property type="match status" value="1"/>
</dbReference>
<dbReference type="KEGG" id="dpx:DAPPUDRAFT_333811"/>
<name>E9HTW5_DAPPU</name>
<dbReference type="EMBL" id="GL732787">
    <property type="protein sequence ID" value="EFX64818.1"/>
    <property type="molecule type" value="Genomic_DNA"/>
</dbReference>
<dbReference type="HOGENOM" id="CLU_1455841_0_0_1"/>
<evidence type="ECO:0000313" key="3">
    <source>
        <dbReference type="Proteomes" id="UP000000305"/>
    </source>
</evidence>
<dbReference type="AlphaFoldDB" id="E9HTW5"/>
<sequence length="186" mass="20792">MAAVEDSPAWADYTRVRVCYLKAPNEMFLQRVEDDDKIRQMLLAVDLAAETAPPLSEPRVGKPCLAFVRNFSGDLNSVGTTPWCRSVVETVPSPNVTVSLLDFGKVVSMKVCLLSLRRMISDLGSVDGQETLRPQCHSVQQGRMVGGRHFFYKKLFSRGHLHSVVCRRRRPAGGERSRLICDDAEI</sequence>
<evidence type="ECO:0000259" key="1">
    <source>
        <dbReference type="Pfam" id="PF00567"/>
    </source>
</evidence>
<keyword evidence="3" id="KW-1185">Reference proteome</keyword>
<organism evidence="2 3">
    <name type="scientific">Daphnia pulex</name>
    <name type="common">Water flea</name>
    <dbReference type="NCBI Taxonomy" id="6669"/>
    <lineage>
        <taxon>Eukaryota</taxon>
        <taxon>Metazoa</taxon>
        <taxon>Ecdysozoa</taxon>
        <taxon>Arthropoda</taxon>
        <taxon>Crustacea</taxon>
        <taxon>Branchiopoda</taxon>
        <taxon>Diplostraca</taxon>
        <taxon>Cladocera</taxon>
        <taxon>Anomopoda</taxon>
        <taxon>Daphniidae</taxon>
        <taxon>Daphnia</taxon>
    </lineage>
</organism>
<reference evidence="2 3" key="1">
    <citation type="journal article" date="2011" name="Science">
        <title>The ecoresponsive genome of Daphnia pulex.</title>
        <authorList>
            <person name="Colbourne J.K."/>
            <person name="Pfrender M.E."/>
            <person name="Gilbert D."/>
            <person name="Thomas W.K."/>
            <person name="Tucker A."/>
            <person name="Oakley T.H."/>
            <person name="Tokishita S."/>
            <person name="Aerts A."/>
            <person name="Arnold G.J."/>
            <person name="Basu M.K."/>
            <person name="Bauer D.J."/>
            <person name="Caceres C.E."/>
            <person name="Carmel L."/>
            <person name="Casola C."/>
            <person name="Choi J.H."/>
            <person name="Detter J.C."/>
            <person name="Dong Q."/>
            <person name="Dusheyko S."/>
            <person name="Eads B.D."/>
            <person name="Frohlich T."/>
            <person name="Geiler-Samerotte K.A."/>
            <person name="Gerlach D."/>
            <person name="Hatcher P."/>
            <person name="Jogdeo S."/>
            <person name="Krijgsveld J."/>
            <person name="Kriventseva E.V."/>
            <person name="Kultz D."/>
            <person name="Laforsch C."/>
            <person name="Lindquist E."/>
            <person name="Lopez J."/>
            <person name="Manak J.R."/>
            <person name="Muller J."/>
            <person name="Pangilinan J."/>
            <person name="Patwardhan R.P."/>
            <person name="Pitluck S."/>
            <person name="Pritham E.J."/>
            <person name="Rechtsteiner A."/>
            <person name="Rho M."/>
            <person name="Rogozin I.B."/>
            <person name="Sakarya O."/>
            <person name="Salamov A."/>
            <person name="Schaack S."/>
            <person name="Shapiro H."/>
            <person name="Shiga Y."/>
            <person name="Skalitzky C."/>
            <person name="Smith Z."/>
            <person name="Souvorov A."/>
            <person name="Sung W."/>
            <person name="Tang Z."/>
            <person name="Tsuchiya D."/>
            <person name="Tu H."/>
            <person name="Vos H."/>
            <person name="Wang M."/>
            <person name="Wolf Y.I."/>
            <person name="Yamagata H."/>
            <person name="Yamada T."/>
            <person name="Ye Y."/>
            <person name="Shaw J.R."/>
            <person name="Andrews J."/>
            <person name="Crease T.J."/>
            <person name="Tang H."/>
            <person name="Lucas S.M."/>
            <person name="Robertson H.M."/>
            <person name="Bork P."/>
            <person name="Koonin E.V."/>
            <person name="Zdobnov E.M."/>
            <person name="Grigoriev I.V."/>
            <person name="Lynch M."/>
            <person name="Boore J.L."/>
        </authorList>
    </citation>
    <scope>NUCLEOTIDE SEQUENCE [LARGE SCALE GENOMIC DNA]</scope>
</reference>
<gene>
    <name evidence="2" type="ORF">DAPPUDRAFT_333811</name>
</gene>
<feature type="domain" description="Tudor" evidence="1">
    <location>
        <begin position="12"/>
        <end position="114"/>
    </location>
</feature>
<evidence type="ECO:0000313" key="2">
    <source>
        <dbReference type="EMBL" id="EFX64818.1"/>
    </source>
</evidence>
<dbReference type="Proteomes" id="UP000000305">
    <property type="component" value="Unassembled WGS sequence"/>
</dbReference>
<proteinExistence type="predicted"/>